<dbReference type="RefSeq" id="WP_086353037.1">
    <property type="nucleotide sequence ID" value="NZ_CP147248.1"/>
</dbReference>
<organism evidence="1 2">
    <name type="scientific">Candidatus Enterococcus lemimoniae</name>
    <dbReference type="NCBI Taxonomy" id="1834167"/>
    <lineage>
        <taxon>Bacteria</taxon>
        <taxon>Bacillati</taxon>
        <taxon>Bacillota</taxon>
        <taxon>Bacilli</taxon>
        <taxon>Lactobacillales</taxon>
        <taxon>Enterococcaceae</taxon>
        <taxon>Enterococcus</taxon>
    </lineage>
</organism>
<protein>
    <submittedName>
        <fullName evidence="1">Uncharacterized protein</fullName>
    </submittedName>
</protein>
<evidence type="ECO:0000313" key="1">
    <source>
        <dbReference type="EMBL" id="WYJ86646.1"/>
    </source>
</evidence>
<dbReference type="Proteomes" id="UP000195080">
    <property type="component" value="Chromosome"/>
</dbReference>
<reference evidence="2" key="1">
    <citation type="submission" date="2017-05" db="EMBL/GenBank/DDBJ databases">
        <title>The Genome Sequence of EEnterococcus faecalis 9F2_4866.</title>
        <authorList>
            <consortium name="The Broad Institute Genomics Platform"/>
            <consortium name="The Broad Institute Genomic Center for Infectious Diseases"/>
            <person name="Earl A."/>
            <person name="Manson A."/>
            <person name="Schwartman J."/>
            <person name="Gilmore M."/>
            <person name="Abouelleil A."/>
            <person name="Cao P."/>
            <person name="Chapman S."/>
            <person name="Cusick C."/>
            <person name="Shea T."/>
            <person name="Young S."/>
            <person name="Neafsey D."/>
            <person name="Nusbaum C."/>
            <person name="Birren B."/>
        </authorList>
    </citation>
    <scope>NUCLEOTIDE SEQUENCE [LARGE SCALE GENOMIC DNA]</scope>
    <source>
        <strain evidence="2">12C11_DIV0727</strain>
    </source>
</reference>
<dbReference type="EMBL" id="CP147248">
    <property type="protein sequence ID" value="WYJ86646.1"/>
    <property type="molecule type" value="Genomic_DNA"/>
</dbReference>
<gene>
    <name evidence="1" type="ORF">A5866_001730</name>
</gene>
<keyword evidence="2" id="KW-1185">Reference proteome</keyword>
<sequence>MRIKKVLFISMLGVFLSLVVGTLKGNAELPGDPFADRAAGQQMSIWRGGHYYGYGIDGGRSSYEFGTNINISYDARKNAKIILELEPGTMGGFLPHKIGFYNTRSYNNVDRSIRAKESLVEINLYRRIKKADGSYTYCDPVSILPELLRDGKVSYYTNSGEFLGAPSTFINKIIIDLGERLNNGDVAISIPWIETASLGDTFYSGYPKSDATFTSRIIADGFSWHGVEHGEYDFTY</sequence>
<reference evidence="1 2" key="2">
    <citation type="submission" date="2024-03" db="EMBL/GenBank/DDBJ databases">
        <title>The Genome Sequence of Enterococcus sp. DIV0727d.</title>
        <authorList>
            <consortium name="The Broad Institute Genomics Platform"/>
            <consortium name="The Broad Institute Microbial Omics Core"/>
            <consortium name="The Broad Institute Genomic Center for Infectious Diseases"/>
            <person name="Earl A."/>
            <person name="Manson A."/>
            <person name="Gilmore M."/>
            <person name="Schwartman J."/>
            <person name="Shea T."/>
            <person name="Abouelleil A."/>
            <person name="Cao P."/>
            <person name="Chapman S."/>
            <person name="Cusick C."/>
            <person name="Young S."/>
            <person name="Neafsey D."/>
            <person name="Nusbaum C."/>
            <person name="Birren B."/>
        </authorList>
    </citation>
    <scope>NUCLEOTIDE SEQUENCE [LARGE SCALE GENOMIC DNA]</scope>
    <source>
        <strain evidence="1 2">12C11_DIV0727</strain>
    </source>
</reference>
<name>A0ABZ2T5J8_9ENTE</name>
<proteinExistence type="predicted"/>
<evidence type="ECO:0000313" key="2">
    <source>
        <dbReference type="Proteomes" id="UP000195080"/>
    </source>
</evidence>
<accession>A0ABZ2T5J8</accession>